<dbReference type="InterPro" id="IPR045889">
    <property type="entry name" value="MES/HNL"/>
</dbReference>
<dbReference type="Gene3D" id="3.40.50.1820">
    <property type="entry name" value="alpha/beta hydrolase"/>
    <property type="match status" value="1"/>
</dbReference>
<dbReference type="GO" id="GO:0080032">
    <property type="term" value="F:methyl jasmonate esterase activity"/>
    <property type="evidence" value="ECO:0007669"/>
    <property type="project" value="TreeGrafter"/>
</dbReference>
<name>A0A5S3PLU9_9RHOB</name>
<dbReference type="OrthoDB" id="9814966at2"/>
<dbReference type="PANTHER" id="PTHR10992">
    <property type="entry name" value="METHYLESTERASE FAMILY MEMBER"/>
    <property type="match status" value="1"/>
</dbReference>
<proteinExistence type="predicted"/>
<feature type="domain" description="AB hydrolase-1" evidence="1">
    <location>
        <begin position="4"/>
        <end position="228"/>
    </location>
</feature>
<dbReference type="RefSeq" id="WP_138661522.1">
    <property type="nucleotide sequence ID" value="NZ_VANS01000001.1"/>
</dbReference>
<keyword evidence="3" id="KW-1185">Reference proteome</keyword>
<keyword evidence="2" id="KW-0378">Hydrolase</keyword>
<dbReference type="GO" id="GO:0080030">
    <property type="term" value="F:methyl indole-3-acetate esterase activity"/>
    <property type="evidence" value="ECO:0007669"/>
    <property type="project" value="TreeGrafter"/>
</dbReference>
<dbReference type="InterPro" id="IPR029058">
    <property type="entry name" value="AB_hydrolase_fold"/>
</dbReference>
<protein>
    <submittedName>
        <fullName evidence="2">Alpha/beta hydrolase</fullName>
    </submittedName>
</protein>
<evidence type="ECO:0000313" key="3">
    <source>
        <dbReference type="Proteomes" id="UP000309550"/>
    </source>
</evidence>
<dbReference type="EMBL" id="VANS01000001">
    <property type="protein sequence ID" value="TMM55353.1"/>
    <property type="molecule type" value="Genomic_DNA"/>
</dbReference>
<gene>
    <name evidence="2" type="ORF">FDT80_07320</name>
</gene>
<reference evidence="2 3" key="1">
    <citation type="submission" date="2019-05" db="EMBL/GenBank/DDBJ databases">
        <title>Sulfitobacter sabulilitoris sp. nov., isolated from a marine sand.</title>
        <authorList>
            <person name="Yoon J.-H."/>
        </authorList>
    </citation>
    <scope>NUCLEOTIDE SEQUENCE [LARGE SCALE GENOMIC DNA]</scope>
    <source>
        <strain evidence="2 3">HSMS-29</strain>
    </source>
</reference>
<organism evidence="2 3">
    <name type="scientific">Sulfitobacter sabulilitoris</name>
    <dbReference type="NCBI Taxonomy" id="2562655"/>
    <lineage>
        <taxon>Bacteria</taxon>
        <taxon>Pseudomonadati</taxon>
        <taxon>Pseudomonadota</taxon>
        <taxon>Alphaproteobacteria</taxon>
        <taxon>Rhodobacterales</taxon>
        <taxon>Roseobacteraceae</taxon>
        <taxon>Sulfitobacter</taxon>
    </lineage>
</organism>
<comment type="caution">
    <text evidence="2">The sequence shown here is derived from an EMBL/GenBank/DDBJ whole genome shotgun (WGS) entry which is preliminary data.</text>
</comment>
<dbReference type="Pfam" id="PF12697">
    <property type="entry name" value="Abhydrolase_6"/>
    <property type="match status" value="1"/>
</dbReference>
<accession>A0A5S3PLU9</accession>
<dbReference type="SUPFAM" id="SSF53474">
    <property type="entry name" value="alpha/beta-Hydrolases"/>
    <property type="match status" value="1"/>
</dbReference>
<dbReference type="PANTHER" id="PTHR10992:SF1086">
    <property type="entry name" value="AB HYDROLASE-1 DOMAIN-CONTAINING PROTEIN"/>
    <property type="match status" value="1"/>
</dbReference>
<dbReference type="AlphaFoldDB" id="A0A5S3PLU9"/>
<dbReference type="Proteomes" id="UP000309550">
    <property type="component" value="Unassembled WGS sequence"/>
</dbReference>
<evidence type="ECO:0000313" key="2">
    <source>
        <dbReference type="EMBL" id="TMM55353.1"/>
    </source>
</evidence>
<sequence>MADILLIHGSAHGAWCWRDTIPALQALGHSARAIDLPGHGDDPTPVNEVTLDAYADAVVAASTPRTVVLGHSMGGYVITAAAERAPEQMSRLIYLCAYVPMSGKTLSDMRMMAPRQPLLPALRMAPDRRSFTIDPAMTGEVFYQDCPPGTVDYANAHLCAQAVAPNNTPLDVTDRSRSLRRDYIRCLHDQTIPPEFQVTMTEDWPDGTVTEMATGHSPFFADPVGLAARIDQILQT</sequence>
<dbReference type="InterPro" id="IPR000073">
    <property type="entry name" value="AB_hydrolase_1"/>
</dbReference>
<evidence type="ECO:0000259" key="1">
    <source>
        <dbReference type="Pfam" id="PF12697"/>
    </source>
</evidence>